<dbReference type="Proteomes" id="UP000467385">
    <property type="component" value="Chromosome"/>
</dbReference>
<keyword evidence="3" id="KW-1185">Reference proteome</keyword>
<name>A0A7I7Y7W4_9MYCO</name>
<gene>
    <name evidence="2" type="ORF">MCNS_08420</name>
</gene>
<protein>
    <submittedName>
        <fullName evidence="2">Uncharacterized protein</fullName>
    </submittedName>
</protein>
<feature type="region of interest" description="Disordered" evidence="1">
    <location>
        <begin position="37"/>
        <end position="58"/>
    </location>
</feature>
<accession>A0A7I7Y7W4</accession>
<evidence type="ECO:0000313" key="3">
    <source>
        <dbReference type="Proteomes" id="UP000467385"/>
    </source>
</evidence>
<reference evidence="2 3" key="1">
    <citation type="journal article" date="2019" name="Emerg. Microbes Infect.">
        <title>Comprehensive subspecies identification of 175 nontuberculous mycobacteria species based on 7547 genomic profiles.</title>
        <authorList>
            <person name="Matsumoto Y."/>
            <person name="Kinjo T."/>
            <person name="Motooka D."/>
            <person name="Nabeya D."/>
            <person name="Jung N."/>
            <person name="Uechi K."/>
            <person name="Horii T."/>
            <person name="Iida T."/>
            <person name="Fujita J."/>
            <person name="Nakamura S."/>
        </authorList>
    </citation>
    <scope>NUCLEOTIDE SEQUENCE [LARGE SCALE GENOMIC DNA]</scope>
    <source>
        <strain evidence="2 3">JCM 14738</strain>
    </source>
</reference>
<proteinExistence type="predicted"/>
<organism evidence="2 3">
    <name type="scientific">Mycobacterium conspicuum</name>
    <dbReference type="NCBI Taxonomy" id="44010"/>
    <lineage>
        <taxon>Bacteria</taxon>
        <taxon>Bacillati</taxon>
        <taxon>Actinomycetota</taxon>
        <taxon>Actinomycetes</taxon>
        <taxon>Mycobacteriales</taxon>
        <taxon>Mycobacteriaceae</taxon>
        <taxon>Mycobacterium</taxon>
    </lineage>
</organism>
<dbReference type="AlphaFoldDB" id="A0A7I7Y7W4"/>
<evidence type="ECO:0000256" key="1">
    <source>
        <dbReference type="SAM" id="MobiDB-lite"/>
    </source>
</evidence>
<sequence length="75" mass="8285">MPGNPARLTSDSKNRLPRVVGQTERGYCSKEVEFTAARKPSAARRGGEFPTPPNFSQLTDAIHRTNRNLTEGSQQ</sequence>
<feature type="region of interest" description="Disordered" evidence="1">
    <location>
        <begin position="1"/>
        <end position="23"/>
    </location>
</feature>
<evidence type="ECO:0000313" key="2">
    <source>
        <dbReference type="EMBL" id="BBZ37779.1"/>
    </source>
</evidence>
<dbReference type="EMBL" id="AP022613">
    <property type="protein sequence ID" value="BBZ37779.1"/>
    <property type="molecule type" value="Genomic_DNA"/>
</dbReference>